<name>A0ABT0DRT0_9HYPH</name>
<dbReference type="PANTHER" id="PTHR10357:SF216">
    <property type="entry name" value="MALTOOLIGOSYL TREHALOSE SYNTHASE-RELATED"/>
    <property type="match status" value="1"/>
</dbReference>
<gene>
    <name evidence="2" type="primary">treY</name>
    <name evidence="2" type="ORF">MWN33_17880</name>
</gene>
<evidence type="ECO:0000313" key="2">
    <source>
        <dbReference type="EMBL" id="MCK0209904.1"/>
    </source>
</evidence>
<evidence type="ECO:0000259" key="1">
    <source>
        <dbReference type="SMART" id="SM00642"/>
    </source>
</evidence>
<dbReference type="RefSeq" id="WP_247202412.1">
    <property type="nucleotide sequence ID" value="NZ_JALKCG010000010.1"/>
</dbReference>
<dbReference type="NCBIfam" id="TIGR02401">
    <property type="entry name" value="trehalose_TreY"/>
    <property type="match status" value="1"/>
</dbReference>
<protein>
    <submittedName>
        <fullName evidence="2">Malto-oligosyltrehalose synthase</fullName>
    </submittedName>
</protein>
<dbReference type="InterPro" id="IPR017853">
    <property type="entry name" value="GH"/>
</dbReference>
<proteinExistence type="predicted"/>
<organism evidence="2 3">
    <name type="scientific">Ancylobacter koreensis</name>
    <dbReference type="NCBI Taxonomy" id="266121"/>
    <lineage>
        <taxon>Bacteria</taxon>
        <taxon>Pseudomonadati</taxon>
        <taxon>Pseudomonadota</taxon>
        <taxon>Alphaproteobacteria</taxon>
        <taxon>Hyphomicrobiales</taxon>
        <taxon>Xanthobacteraceae</taxon>
        <taxon>Ancylobacter</taxon>
    </lineage>
</organism>
<feature type="domain" description="Glycosyl hydrolase family 13 catalytic" evidence="1">
    <location>
        <begin position="13"/>
        <end position="454"/>
    </location>
</feature>
<dbReference type="InterPro" id="IPR013797">
    <property type="entry name" value="Maltooligo_trehalose_synth_4"/>
</dbReference>
<dbReference type="EMBL" id="JALKCG010000010">
    <property type="protein sequence ID" value="MCK0209904.1"/>
    <property type="molecule type" value="Genomic_DNA"/>
</dbReference>
<dbReference type="CDD" id="cd11336">
    <property type="entry name" value="AmyAc_MTSase"/>
    <property type="match status" value="1"/>
</dbReference>
<dbReference type="Proteomes" id="UP001202867">
    <property type="component" value="Unassembled WGS sequence"/>
</dbReference>
<keyword evidence="3" id="KW-1185">Reference proteome</keyword>
<dbReference type="Pfam" id="PF00128">
    <property type="entry name" value="Alpha-amylase"/>
    <property type="match status" value="1"/>
</dbReference>
<dbReference type="InterPro" id="IPR012767">
    <property type="entry name" value="Trehalose_TreY"/>
</dbReference>
<dbReference type="SUPFAM" id="SSF51445">
    <property type="entry name" value="(Trans)glycosidases"/>
    <property type="match status" value="1"/>
</dbReference>
<dbReference type="SMART" id="SM00642">
    <property type="entry name" value="Aamy"/>
    <property type="match status" value="1"/>
</dbReference>
<comment type="caution">
    <text evidence="2">The sequence shown here is derived from an EMBL/GenBank/DDBJ whole genome shotgun (WGS) entry which is preliminary data.</text>
</comment>
<accession>A0ABT0DRT0</accession>
<reference evidence="2 3" key="1">
    <citation type="submission" date="2022-04" db="EMBL/GenBank/DDBJ databases">
        <authorList>
            <person name="Grouzdev D.S."/>
            <person name="Pantiukh K.S."/>
            <person name="Krutkina M.S."/>
        </authorList>
    </citation>
    <scope>NUCLEOTIDE SEQUENCE [LARGE SCALE GENOMIC DNA]</scope>
    <source>
        <strain evidence="2 3">Jip08</strain>
    </source>
</reference>
<sequence>MTPALRATYRLQFHRGFTFADAEALVPYLVDLGISHLYASPITMAVPGSTHGYDVADPTRINPELGGEEGFERLARRLGEHGMGVLLDIVPNHMAASGHNPFWLDMLEHGPASPSARLFDVAWDKGQLLLPVLGDPLRASIEAGTLTLRADPPAERIWLVYADHRFPLRPESVAHLCAAAGVQELAGLDGDARTRLDDVLAKADIASLVDSQHWRLAWWRTAAHDLNYRRFFNITDLAGVRIEEPEAFELIHRLPLDLLRRGLIHGLRIDHIDGLADPAGYCARLRAAVGPDIPLLVEKILEPREALRDWPIDGTTGYERLNDINGLFLDAEAYGAFEEDLRSRHLLTGTPAARLAAAKRQVLDTSLNAEVDALTALARDGLDADIRAGDLTEPAIRQAVVALIVHCPVYRSYALASTHDARDEAIWQAIGDAIGASEDPLTQAAAGVLLDRLRQPRLDSDRAFRLRFQQLSGPAMAKGFEDTELYRYPVLLSVNEVGGSVQHPACTIEDIHAVNVARGATRAADLIPLATHDTKRGPGTRARLTSLSFQPERWLRFLDDTREPCAELAQRHEGAMQPDALDQLMILQMLVSAWPINEERVAAGLTKALREAKRHTNWETPDEGYEAASLAFAAAILNGAEAAPLRDEIGHLLAALAPAERVVGLCQIVLQHTLPGTPDIYQGTEFPDYSLMDPDNRRPVDWAARRAAVAGSGEVGTGDRETFDLIRALLGLRRREPALVEGGYAPLSLPASPWRWFGFERGAGDSLVRVVVPTRVPPEARTNAPPFPVEAREPGLWHDLPVGRRDATDPPRPFLILTRARR</sequence>
<evidence type="ECO:0000313" key="3">
    <source>
        <dbReference type="Proteomes" id="UP001202867"/>
    </source>
</evidence>
<dbReference type="Gene3D" id="3.20.20.80">
    <property type="entry name" value="Glycosidases"/>
    <property type="match status" value="3"/>
</dbReference>
<dbReference type="Gene3D" id="1.10.10.470">
    <property type="entry name" value="Maltooligosyl trehalose synthase, domain 4"/>
    <property type="match status" value="1"/>
</dbReference>
<reference evidence="3" key="2">
    <citation type="submission" date="2023-07" db="EMBL/GenBank/DDBJ databases">
        <title>Ancylobacter moscoviensis sp. nov., facultatively methylotrophic bacteria from activated sludge and the reclassification of Starkeya novella (Starkey 1934) Kelly et al. 2000 as Ancylobacter novellus comb. nov., Starkeya koreensis Im et al. 2006 as Ancylobacter koreensis comb.nov., Angulomicrobium tetraedrale Vasil'eva et al. 1986 as Ancylobacter tetraedralis comb. nov., Angulomicrobium amanitiforme Fritz et al. 2004 as Ancylobacter amanitiformis comb. nov. and Methylorhabdus multivorans Doronina et al. 1996 as Ancylobacter multivorans comb. nov. and emended description of the genus Ancylobacter.</title>
        <authorList>
            <person name="Doronina N."/>
            <person name="Chemodurova A."/>
            <person name="Grouzdev D."/>
            <person name="Koziaeva V."/>
            <person name="Shi W."/>
            <person name="Wu L."/>
            <person name="Kaparullina E."/>
        </authorList>
    </citation>
    <scope>NUCLEOTIDE SEQUENCE [LARGE SCALE GENOMIC DNA]</scope>
    <source>
        <strain evidence="3">Jip08</strain>
    </source>
</reference>
<dbReference type="InterPro" id="IPR006047">
    <property type="entry name" value="GH13_cat_dom"/>
</dbReference>
<dbReference type="PANTHER" id="PTHR10357">
    <property type="entry name" value="ALPHA-AMYLASE FAMILY MEMBER"/>
    <property type="match status" value="1"/>
</dbReference>